<reference evidence="1 2" key="1">
    <citation type="submission" date="2023-03" db="EMBL/GenBank/DDBJ databases">
        <title>Fodinicurvata sp. CAU 1616 isolated from sea sendiment.</title>
        <authorList>
            <person name="Kim W."/>
        </authorList>
    </citation>
    <scope>NUCLEOTIDE SEQUENCE [LARGE SCALE GENOMIC DNA]</scope>
    <source>
        <strain evidence="1 2">CAU 1616</strain>
    </source>
</reference>
<accession>A0ABT5YL82</accession>
<name>A0ABT5YL82_9PROT</name>
<dbReference type="Proteomes" id="UP001215503">
    <property type="component" value="Unassembled WGS sequence"/>
</dbReference>
<comment type="caution">
    <text evidence="1">The sequence shown here is derived from an EMBL/GenBank/DDBJ whole genome shotgun (WGS) entry which is preliminary data.</text>
</comment>
<sequence length="182" mass="20507">MGQAGGIRTEQQRLLRLHRYWLSICGKRPMPTRKDIDPAAVSDILKDVMVVEALSRDPDEAQAGRPLFRYRLIGTGVTQAAGYDLTGATFDDLPDPAFRRFCQRLFEGVMADGKPRSAAGRRLIACERWAFDSLVLPLSDTGDLVTGFLAALVYPREWNHGLWPRPSWNWHRNNASETDPPE</sequence>
<proteinExistence type="predicted"/>
<dbReference type="InterPro" id="IPR009922">
    <property type="entry name" value="DUF1457"/>
</dbReference>
<evidence type="ECO:0000313" key="1">
    <source>
        <dbReference type="EMBL" id="MDF2095702.1"/>
    </source>
</evidence>
<organism evidence="1 2">
    <name type="scientific">Aquibaculum arenosum</name>
    <dbReference type="NCBI Taxonomy" id="3032591"/>
    <lineage>
        <taxon>Bacteria</taxon>
        <taxon>Pseudomonadati</taxon>
        <taxon>Pseudomonadota</taxon>
        <taxon>Alphaproteobacteria</taxon>
        <taxon>Rhodospirillales</taxon>
        <taxon>Rhodovibrionaceae</taxon>
        <taxon>Aquibaculum</taxon>
    </lineage>
</organism>
<dbReference type="EMBL" id="JARHUD010000003">
    <property type="protein sequence ID" value="MDF2095702.1"/>
    <property type="molecule type" value="Genomic_DNA"/>
</dbReference>
<protein>
    <submittedName>
        <fullName evidence="1">PAS domain-containing protein</fullName>
    </submittedName>
</protein>
<dbReference type="Pfam" id="PF07310">
    <property type="entry name" value="PAS_5"/>
    <property type="match status" value="1"/>
</dbReference>
<gene>
    <name evidence="1" type="ORF">P2G67_06900</name>
</gene>
<keyword evidence="2" id="KW-1185">Reference proteome</keyword>
<evidence type="ECO:0000313" key="2">
    <source>
        <dbReference type="Proteomes" id="UP001215503"/>
    </source>
</evidence>